<feature type="compositionally biased region" description="Polar residues" evidence="1">
    <location>
        <begin position="431"/>
        <end position="451"/>
    </location>
</feature>
<protein>
    <recommendedName>
        <fullName evidence="2">5'-3' DNA helicase ZGRF1-like N-terminal domain-containing protein</fullName>
    </recommendedName>
</protein>
<reference evidence="4" key="1">
    <citation type="journal article" date="2012" name="MBio">
        <title>Comparative genome analysis of Trichophyton rubrum and related dermatophytes reveals candidate genes involved in infection.</title>
        <authorList>
            <person name="Martinez D.A."/>
            <person name="Oliver B.G."/>
            <person name="Graeser Y."/>
            <person name="Goldberg J.M."/>
            <person name="Li W."/>
            <person name="Martinez-Rossi N.M."/>
            <person name="Monod M."/>
            <person name="Shelest E."/>
            <person name="Barton R.C."/>
            <person name="Birch E."/>
            <person name="Brakhage A.A."/>
            <person name="Chen Z."/>
            <person name="Gurr S.J."/>
            <person name="Heiman D."/>
            <person name="Heitman J."/>
            <person name="Kosti I."/>
            <person name="Rossi A."/>
            <person name="Saif S."/>
            <person name="Samalova M."/>
            <person name="Saunders C.W."/>
            <person name="Shea T."/>
            <person name="Summerbell R.C."/>
            <person name="Xu J."/>
            <person name="Young S."/>
            <person name="Zeng Q."/>
            <person name="Birren B.W."/>
            <person name="Cuomo C.A."/>
            <person name="White T.C."/>
        </authorList>
    </citation>
    <scope>NUCLEOTIDE SEQUENCE [LARGE SCALE GENOMIC DNA]</scope>
    <source>
        <strain evidence="4">ATCC MYA-4605 / CBS 113480</strain>
    </source>
</reference>
<dbReference type="InterPro" id="IPR052800">
    <property type="entry name" value="DNA_Repair_Helicase_ZGRF1"/>
</dbReference>
<accession>C5FWA0</accession>
<dbReference type="InterPro" id="IPR018838">
    <property type="entry name" value="ZGRF1-like_N"/>
</dbReference>
<evidence type="ECO:0000313" key="4">
    <source>
        <dbReference type="Proteomes" id="UP000002035"/>
    </source>
</evidence>
<dbReference type="PANTHER" id="PTHR28535">
    <property type="entry name" value="ZINC FINGER GRF-TYPE CONTAINING 1"/>
    <property type="match status" value="1"/>
</dbReference>
<dbReference type="HOGENOM" id="CLU_019990_0_0_1"/>
<dbReference type="EMBL" id="DS995706">
    <property type="protein sequence ID" value="EEQ34184.1"/>
    <property type="molecule type" value="Genomic_DNA"/>
</dbReference>
<sequence>MASQKSGLSVPPTQNTAPVIKFQCLFTHDIRRKAKRWQDGFLRFHTFNKRVMVYDPSGNLVGDLHWRDRDMLQDGDEFELERGVLVQAGEQLESTVTDLTGLLEKRKPSPTKPTSFQVYPRSSNNERSNEFKTPYPSSGPSSGKLKSLNEVLGIKKNNTLTTKVIRSPYEVRERLNRSMRQLDERPAKKRKPSPECDLEEPQPPPPSSPPAPLSRSFTRPTGICVEDPVNSNRCKAPDSEVRASSRVKYLYNGVSKENQAGFSSALATSFRPASTVEAEPASTKGRRKKSSGKVSANQQSLTNMFGNLPTTTLEVAPRKPRNRLIFVDRIAEQQAKSRERQKFADSVAQTAETSRKTEISNLSSALMPRDKNITSYQSTAQFLKDEGNDNELPLAPQQKEMSLLGFFKPTAATTQQYDNQHDDRSGAVAGSNHSSPKQQPVTLQRNFSATETVAVETADSPQPPAPEVATLQTGHSEQIEQSAINGPSEKAASDPSALKPPQPVAKKRVVQTKLFPDRLLGLPPVDEPEEEVQQGPWTSEALDLFDWWPPNRPKPAAVSIPL</sequence>
<feature type="compositionally biased region" description="Basic and acidic residues" evidence="1">
    <location>
        <begin position="176"/>
        <end position="186"/>
    </location>
</feature>
<organism evidence="3 4">
    <name type="scientific">Arthroderma otae (strain ATCC MYA-4605 / CBS 113480)</name>
    <name type="common">Microsporum canis</name>
    <dbReference type="NCBI Taxonomy" id="554155"/>
    <lineage>
        <taxon>Eukaryota</taxon>
        <taxon>Fungi</taxon>
        <taxon>Dikarya</taxon>
        <taxon>Ascomycota</taxon>
        <taxon>Pezizomycotina</taxon>
        <taxon>Eurotiomycetes</taxon>
        <taxon>Eurotiomycetidae</taxon>
        <taxon>Onygenales</taxon>
        <taxon>Arthrodermataceae</taxon>
        <taxon>Microsporum</taxon>
    </lineage>
</organism>
<dbReference type="PANTHER" id="PTHR28535:SF1">
    <property type="entry name" value="PROTEIN ZGRF1"/>
    <property type="match status" value="1"/>
</dbReference>
<dbReference type="Proteomes" id="UP000002035">
    <property type="component" value="Unassembled WGS sequence"/>
</dbReference>
<proteinExistence type="predicted"/>
<feature type="compositionally biased region" description="Polar residues" evidence="1">
    <location>
        <begin position="112"/>
        <end position="126"/>
    </location>
</feature>
<name>C5FWA0_ARTOC</name>
<evidence type="ECO:0000313" key="3">
    <source>
        <dbReference type="EMBL" id="EEQ34184.1"/>
    </source>
</evidence>
<keyword evidence="4" id="KW-1185">Reference proteome</keyword>
<dbReference type="GeneID" id="9228265"/>
<dbReference type="Pfam" id="PF10382">
    <property type="entry name" value="ZGRF1-like_N"/>
    <property type="match status" value="1"/>
</dbReference>
<feature type="domain" description="5'-3' DNA helicase ZGRF1-like N-terminal" evidence="2">
    <location>
        <begin position="19"/>
        <end position="98"/>
    </location>
</feature>
<dbReference type="VEuPathDB" id="FungiDB:MCYG_07003"/>
<feature type="region of interest" description="Disordered" evidence="1">
    <location>
        <begin position="517"/>
        <end position="536"/>
    </location>
</feature>
<gene>
    <name evidence="3" type="ORF">MCYG_07003</name>
</gene>
<dbReference type="AlphaFoldDB" id="C5FWA0"/>
<feature type="region of interest" description="Disordered" evidence="1">
    <location>
        <begin position="415"/>
        <end position="509"/>
    </location>
</feature>
<dbReference type="OrthoDB" id="6513042at2759"/>
<dbReference type="OMA" id="FQCLFTH"/>
<feature type="region of interest" description="Disordered" evidence="1">
    <location>
        <begin position="176"/>
        <end position="242"/>
    </location>
</feature>
<feature type="region of interest" description="Disordered" evidence="1">
    <location>
        <begin position="267"/>
        <end position="298"/>
    </location>
</feature>
<feature type="region of interest" description="Disordered" evidence="1">
    <location>
        <begin position="101"/>
        <end position="144"/>
    </location>
</feature>
<dbReference type="GO" id="GO:0006302">
    <property type="term" value="P:double-strand break repair"/>
    <property type="evidence" value="ECO:0007669"/>
    <property type="project" value="TreeGrafter"/>
</dbReference>
<dbReference type="GO" id="GO:0005634">
    <property type="term" value="C:nucleus"/>
    <property type="evidence" value="ECO:0007669"/>
    <property type="project" value="TreeGrafter"/>
</dbReference>
<feature type="region of interest" description="Disordered" evidence="1">
    <location>
        <begin position="335"/>
        <end position="363"/>
    </location>
</feature>
<evidence type="ECO:0000259" key="2">
    <source>
        <dbReference type="Pfam" id="PF10382"/>
    </source>
</evidence>
<evidence type="ECO:0000256" key="1">
    <source>
        <dbReference type="SAM" id="MobiDB-lite"/>
    </source>
</evidence>
<feature type="compositionally biased region" description="Pro residues" evidence="1">
    <location>
        <begin position="201"/>
        <end position="212"/>
    </location>
</feature>
<dbReference type="RefSeq" id="XP_002845039.1">
    <property type="nucleotide sequence ID" value="XM_002844993.1"/>
</dbReference>
<feature type="compositionally biased region" description="Polar residues" evidence="1">
    <location>
        <begin position="470"/>
        <end position="485"/>
    </location>
</feature>
<dbReference type="GO" id="GO:0035861">
    <property type="term" value="C:site of double-strand break"/>
    <property type="evidence" value="ECO:0007669"/>
    <property type="project" value="TreeGrafter"/>
</dbReference>
<dbReference type="eggNOG" id="ENOG502SEDR">
    <property type="taxonomic scope" value="Eukaryota"/>
</dbReference>